<protein>
    <submittedName>
        <fullName evidence="1">Uncharacterized protein</fullName>
    </submittedName>
</protein>
<reference evidence="1 2" key="1">
    <citation type="journal article" date="2019" name="Nat. Ecol. Evol.">
        <title>Megaphylogeny resolves global patterns of mushroom evolution.</title>
        <authorList>
            <person name="Varga T."/>
            <person name="Krizsan K."/>
            <person name="Foldi C."/>
            <person name="Dima B."/>
            <person name="Sanchez-Garcia M."/>
            <person name="Sanchez-Ramirez S."/>
            <person name="Szollosi G.J."/>
            <person name="Szarkandi J.G."/>
            <person name="Papp V."/>
            <person name="Albert L."/>
            <person name="Andreopoulos W."/>
            <person name="Angelini C."/>
            <person name="Antonin V."/>
            <person name="Barry K.W."/>
            <person name="Bougher N.L."/>
            <person name="Buchanan P."/>
            <person name="Buyck B."/>
            <person name="Bense V."/>
            <person name="Catcheside P."/>
            <person name="Chovatia M."/>
            <person name="Cooper J."/>
            <person name="Damon W."/>
            <person name="Desjardin D."/>
            <person name="Finy P."/>
            <person name="Geml J."/>
            <person name="Haridas S."/>
            <person name="Hughes K."/>
            <person name="Justo A."/>
            <person name="Karasinski D."/>
            <person name="Kautmanova I."/>
            <person name="Kiss B."/>
            <person name="Kocsube S."/>
            <person name="Kotiranta H."/>
            <person name="LaButti K.M."/>
            <person name="Lechner B.E."/>
            <person name="Liimatainen K."/>
            <person name="Lipzen A."/>
            <person name="Lukacs Z."/>
            <person name="Mihaltcheva S."/>
            <person name="Morgado L.N."/>
            <person name="Niskanen T."/>
            <person name="Noordeloos M.E."/>
            <person name="Ohm R.A."/>
            <person name="Ortiz-Santana B."/>
            <person name="Ovrebo C."/>
            <person name="Racz N."/>
            <person name="Riley R."/>
            <person name="Savchenko A."/>
            <person name="Shiryaev A."/>
            <person name="Soop K."/>
            <person name="Spirin V."/>
            <person name="Szebenyi C."/>
            <person name="Tomsovsky M."/>
            <person name="Tulloss R.E."/>
            <person name="Uehling J."/>
            <person name="Grigoriev I.V."/>
            <person name="Vagvolgyi C."/>
            <person name="Papp T."/>
            <person name="Martin F.M."/>
            <person name="Miettinen O."/>
            <person name="Hibbett D.S."/>
            <person name="Nagy L.G."/>
        </authorList>
    </citation>
    <scope>NUCLEOTIDE SEQUENCE [LARGE SCALE GENOMIC DNA]</scope>
    <source>
        <strain evidence="1 2">CBS 121175</strain>
    </source>
</reference>
<name>A0A5C3KJ51_COPMA</name>
<evidence type="ECO:0000313" key="1">
    <source>
        <dbReference type="EMBL" id="TFK20226.1"/>
    </source>
</evidence>
<dbReference type="EMBL" id="ML210308">
    <property type="protein sequence ID" value="TFK20226.1"/>
    <property type="molecule type" value="Genomic_DNA"/>
</dbReference>
<sequence length="63" mass="7205">MFDLSFNFFIKEASVDIDLGKKFVSTDYALYYVLRQHILSNSDAAAKYIALVDFLSSYDIACH</sequence>
<keyword evidence="2" id="KW-1185">Reference proteome</keyword>
<gene>
    <name evidence="1" type="ORF">FA15DRAFT_708302</name>
</gene>
<proteinExistence type="predicted"/>
<evidence type="ECO:0000313" key="2">
    <source>
        <dbReference type="Proteomes" id="UP000307440"/>
    </source>
</evidence>
<organism evidence="1 2">
    <name type="scientific">Coprinopsis marcescibilis</name>
    <name type="common">Agaric fungus</name>
    <name type="synonym">Psathyrella marcescibilis</name>
    <dbReference type="NCBI Taxonomy" id="230819"/>
    <lineage>
        <taxon>Eukaryota</taxon>
        <taxon>Fungi</taxon>
        <taxon>Dikarya</taxon>
        <taxon>Basidiomycota</taxon>
        <taxon>Agaricomycotina</taxon>
        <taxon>Agaricomycetes</taxon>
        <taxon>Agaricomycetidae</taxon>
        <taxon>Agaricales</taxon>
        <taxon>Agaricineae</taxon>
        <taxon>Psathyrellaceae</taxon>
        <taxon>Coprinopsis</taxon>
    </lineage>
</organism>
<dbReference type="Proteomes" id="UP000307440">
    <property type="component" value="Unassembled WGS sequence"/>
</dbReference>
<dbReference type="AlphaFoldDB" id="A0A5C3KJ51"/>
<accession>A0A5C3KJ51</accession>